<reference evidence="1 2" key="1">
    <citation type="submission" date="2024-05" db="EMBL/GenBank/DDBJ databases">
        <authorList>
            <person name="Duchaud E."/>
        </authorList>
    </citation>
    <scope>NUCLEOTIDE SEQUENCE [LARGE SCALE GENOMIC DNA]</scope>
    <source>
        <strain evidence="1">Ena-SAMPLE-TAB-13-05-2024-13:56:06:370-140305</strain>
    </source>
</reference>
<accession>A0ABP1F932</accession>
<dbReference type="EMBL" id="CAXJRC010000022">
    <property type="protein sequence ID" value="CAL2106893.1"/>
    <property type="molecule type" value="Genomic_DNA"/>
</dbReference>
<organism evidence="1 2">
    <name type="scientific">Tenacibaculum vairaonense</name>
    <dbReference type="NCBI Taxonomy" id="3137860"/>
    <lineage>
        <taxon>Bacteria</taxon>
        <taxon>Pseudomonadati</taxon>
        <taxon>Bacteroidota</taxon>
        <taxon>Flavobacteriia</taxon>
        <taxon>Flavobacteriales</taxon>
        <taxon>Flavobacteriaceae</taxon>
        <taxon>Tenacibaculum</taxon>
    </lineage>
</organism>
<sequence length="323" mass="38020">MKLHYFLVLAFSLSFSNCKKENQEPFIPKNYLANFITEKPQLFNLDTIEYKEVIGKHGTKIFYSRDFFELKENQKVQLELIELYDFKEILYRNIQTVTTDNELLETSGVLKVVFTSNGKKLKLKKDTNIIVYPPKGKLKDNDIFLSETDSIGNIKWEITNQNYVEALEDVGGGISIMHRILEDSLPSFKKRVLVKNTIRKKVRDYFVLNNNSWSWINIDRFVKDLPRINFSLKDKLNKFSGFGMYIKYDSLKSFVTFSRLKNDLLFEDIPVSNRTNIIIFGSSKDQTYYDKIELHESHNNSELKLNMKKISEKELQRIINKNI</sequence>
<evidence type="ECO:0000313" key="2">
    <source>
        <dbReference type="Proteomes" id="UP001497602"/>
    </source>
</evidence>
<comment type="caution">
    <text evidence="1">The sequence shown here is derived from an EMBL/GenBank/DDBJ whole genome shotgun (WGS) entry which is preliminary data.</text>
</comment>
<dbReference type="Proteomes" id="UP001497602">
    <property type="component" value="Unassembled WGS sequence"/>
</dbReference>
<evidence type="ECO:0000313" key="1">
    <source>
        <dbReference type="EMBL" id="CAL2106893.1"/>
    </source>
</evidence>
<name>A0ABP1F932_9FLAO</name>
<evidence type="ECO:0008006" key="3">
    <source>
        <dbReference type="Google" id="ProtNLM"/>
    </source>
</evidence>
<keyword evidence="2" id="KW-1185">Reference proteome</keyword>
<gene>
    <name evidence="1" type="ORF">T190115A13A_20173</name>
</gene>
<protein>
    <recommendedName>
        <fullName evidence="3">Lipoprotein</fullName>
    </recommendedName>
</protein>
<dbReference type="RefSeq" id="WP_348738596.1">
    <property type="nucleotide sequence ID" value="NZ_CAXJRC010000022.1"/>
</dbReference>
<proteinExistence type="predicted"/>